<gene>
    <name evidence="1" type="ORF">DX130_15620</name>
</gene>
<keyword evidence="1" id="KW-0808">Transferase</keyword>
<dbReference type="Pfam" id="PF13489">
    <property type="entry name" value="Methyltransf_23"/>
    <property type="match status" value="1"/>
</dbReference>
<accession>A0A371PGJ8</accession>
<protein>
    <submittedName>
        <fullName evidence="1">Class I SAM-dependent methyltransferase</fullName>
    </submittedName>
</protein>
<dbReference type="Gene3D" id="3.40.50.150">
    <property type="entry name" value="Vaccinia Virus protein VP39"/>
    <property type="match status" value="1"/>
</dbReference>
<dbReference type="SUPFAM" id="SSF53335">
    <property type="entry name" value="S-adenosyl-L-methionine-dependent methyltransferases"/>
    <property type="match status" value="1"/>
</dbReference>
<proteinExistence type="predicted"/>
<name>A0A371PGJ8_9BACL</name>
<sequence>MIHPVSFIIECMGASGEGAEIQRIQTEHRLKLAGIWGIREGERVLEIGCGQGDTTAVLAYLTGESGFIHGIDIAPPDYGAPVTLGEAALRLKSSPLGSRIQIDFEKDVLHSGVEFPPDSFDVIVLSHCSWYFQSAAQLGSLLAKVRPWARRLCFAEWDARISSQQQYAHFLAVLIQAQYEVYKTSSSSNVRTLFTPPQINAIAEKAGWSVSEEQSILSSELQDGKWEAEYTLAEHRHELEAISHLPEKLRDLIEAQVYLLEETVERHGVGPMATYVMAAL</sequence>
<reference evidence="1 2" key="1">
    <citation type="submission" date="2018-08" db="EMBL/GenBank/DDBJ databases">
        <title>Paenibacillus sp. M4BSY-1, whole genome shotgun sequence.</title>
        <authorList>
            <person name="Tuo L."/>
        </authorList>
    </citation>
    <scope>NUCLEOTIDE SEQUENCE [LARGE SCALE GENOMIC DNA]</scope>
    <source>
        <strain evidence="1 2">M4BSY-1</strain>
    </source>
</reference>
<evidence type="ECO:0000313" key="1">
    <source>
        <dbReference type="EMBL" id="REK75062.1"/>
    </source>
</evidence>
<dbReference type="EMBL" id="QUBQ01000002">
    <property type="protein sequence ID" value="REK75062.1"/>
    <property type="molecule type" value="Genomic_DNA"/>
</dbReference>
<evidence type="ECO:0000313" key="2">
    <source>
        <dbReference type="Proteomes" id="UP000261905"/>
    </source>
</evidence>
<dbReference type="AlphaFoldDB" id="A0A371PGJ8"/>
<keyword evidence="1" id="KW-0489">Methyltransferase</keyword>
<organism evidence="1 2">
    <name type="scientific">Paenibacillus paeoniae</name>
    <dbReference type="NCBI Taxonomy" id="2292705"/>
    <lineage>
        <taxon>Bacteria</taxon>
        <taxon>Bacillati</taxon>
        <taxon>Bacillota</taxon>
        <taxon>Bacilli</taxon>
        <taxon>Bacillales</taxon>
        <taxon>Paenibacillaceae</taxon>
        <taxon>Paenibacillus</taxon>
    </lineage>
</organism>
<dbReference type="GO" id="GO:0008168">
    <property type="term" value="F:methyltransferase activity"/>
    <property type="evidence" value="ECO:0007669"/>
    <property type="project" value="UniProtKB-KW"/>
</dbReference>
<dbReference type="OrthoDB" id="9777638at2"/>
<comment type="caution">
    <text evidence="1">The sequence shown here is derived from an EMBL/GenBank/DDBJ whole genome shotgun (WGS) entry which is preliminary data.</text>
</comment>
<dbReference type="RefSeq" id="WP_116046895.1">
    <property type="nucleotide sequence ID" value="NZ_QUBQ01000002.1"/>
</dbReference>
<dbReference type="CDD" id="cd02440">
    <property type="entry name" value="AdoMet_MTases"/>
    <property type="match status" value="1"/>
</dbReference>
<dbReference type="GO" id="GO:0032259">
    <property type="term" value="P:methylation"/>
    <property type="evidence" value="ECO:0007669"/>
    <property type="project" value="UniProtKB-KW"/>
</dbReference>
<keyword evidence="2" id="KW-1185">Reference proteome</keyword>
<dbReference type="InterPro" id="IPR029063">
    <property type="entry name" value="SAM-dependent_MTases_sf"/>
</dbReference>
<dbReference type="Proteomes" id="UP000261905">
    <property type="component" value="Unassembled WGS sequence"/>
</dbReference>